<protein>
    <submittedName>
        <fullName evidence="2">Uncharacterized protein</fullName>
    </submittedName>
</protein>
<gene>
    <name evidence="2" type="ORF">BDZ94DRAFT_1264139</name>
</gene>
<proteinExistence type="predicted"/>
<feature type="non-terminal residue" evidence="2">
    <location>
        <position position="1"/>
    </location>
</feature>
<dbReference type="AlphaFoldDB" id="A0A9P5Y4T2"/>
<name>A0A9P5Y4T2_9AGAR</name>
<reference evidence="2" key="1">
    <citation type="submission" date="2020-11" db="EMBL/GenBank/DDBJ databases">
        <authorList>
            <consortium name="DOE Joint Genome Institute"/>
            <person name="Ahrendt S."/>
            <person name="Riley R."/>
            <person name="Andreopoulos W."/>
            <person name="Labutti K."/>
            <person name="Pangilinan J."/>
            <person name="Ruiz-Duenas F.J."/>
            <person name="Barrasa J.M."/>
            <person name="Sanchez-Garcia M."/>
            <person name="Camarero S."/>
            <person name="Miyauchi S."/>
            <person name="Serrano A."/>
            <person name="Linde D."/>
            <person name="Babiker R."/>
            <person name="Drula E."/>
            <person name="Ayuso-Fernandez I."/>
            <person name="Pacheco R."/>
            <person name="Padilla G."/>
            <person name="Ferreira P."/>
            <person name="Barriuso J."/>
            <person name="Kellner H."/>
            <person name="Castanera R."/>
            <person name="Alfaro M."/>
            <person name="Ramirez L."/>
            <person name="Pisabarro A.G."/>
            <person name="Kuo A."/>
            <person name="Tritt A."/>
            <person name="Lipzen A."/>
            <person name="He G."/>
            <person name="Yan M."/>
            <person name="Ng V."/>
            <person name="Cullen D."/>
            <person name="Martin F."/>
            <person name="Rosso M.-N."/>
            <person name="Henrissat B."/>
            <person name="Hibbett D."/>
            <person name="Martinez A.T."/>
            <person name="Grigoriev I.V."/>
        </authorList>
    </citation>
    <scope>NUCLEOTIDE SEQUENCE</scope>
    <source>
        <strain evidence="2">CBS 247.69</strain>
    </source>
</reference>
<organism evidence="2 3">
    <name type="scientific">Collybia nuda</name>
    <dbReference type="NCBI Taxonomy" id="64659"/>
    <lineage>
        <taxon>Eukaryota</taxon>
        <taxon>Fungi</taxon>
        <taxon>Dikarya</taxon>
        <taxon>Basidiomycota</taxon>
        <taxon>Agaricomycotina</taxon>
        <taxon>Agaricomycetes</taxon>
        <taxon>Agaricomycetidae</taxon>
        <taxon>Agaricales</taxon>
        <taxon>Tricholomatineae</taxon>
        <taxon>Clitocybaceae</taxon>
        <taxon>Collybia</taxon>
    </lineage>
</organism>
<keyword evidence="3" id="KW-1185">Reference proteome</keyword>
<dbReference type="EMBL" id="MU150286">
    <property type="protein sequence ID" value="KAF9461311.1"/>
    <property type="molecule type" value="Genomic_DNA"/>
</dbReference>
<feature type="compositionally biased region" description="Basic and acidic residues" evidence="1">
    <location>
        <begin position="35"/>
        <end position="44"/>
    </location>
</feature>
<evidence type="ECO:0000256" key="1">
    <source>
        <dbReference type="SAM" id="MobiDB-lite"/>
    </source>
</evidence>
<feature type="compositionally biased region" description="Polar residues" evidence="1">
    <location>
        <begin position="45"/>
        <end position="68"/>
    </location>
</feature>
<feature type="region of interest" description="Disordered" evidence="1">
    <location>
        <begin position="31"/>
        <end position="88"/>
    </location>
</feature>
<evidence type="ECO:0000313" key="2">
    <source>
        <dbReference type="EMBL" id="KAF9461311.1"/>
    </source>
</evidence>
<accession>A0A9P5Y4T2</accession>
<sequence length="88" mass="9354">TKEGTPGGRAVRCIPNSPYAPPLMLYQHHIMASGDEQHTPRSDEAPSTTSVAPPSATPLSHSLTNRTAGRTVKRGGPSGMYTSTSHHY</sequence>
<dbReference type="Proteomes" id="UP000807353">
    <property type="component" value="Unassembled WGS sequence"/>
</dbReference>
<evidence type="ECO:0000313" key="3">
    <source>
        <dbReference type="Proteomes" id="UP000807353"/>
    </source>
</evidence>
<comment type="caution">
    <text evidence="2">The sequence shown here is derived from an EMBL/GenBank/DDBJ whole genome shotgun (WGS) entry which is preliminary data.</text>
</comment>